<accession>A0AAV6J9G2</accession>
<evidence type="ECO:0000259" key="3">
    <source>
        <dbReference type="Pfam" id="PF05970"/>
    </source>
</evidence>
<evidence type="ECO:0000259" key="4">
    <source>
        <dbReference type="Pfam" id="PF14214"/>
    </source>
</evidence>
<dbReference type="EC" id="5.6.2.3" evidence="1"/>
<keyword evidence="6" id="KW-1185">Reference proteome</keyword>
<keyword evidence="1" id="KW-0547">Nucleotide-binding</keyword>
<evidence type="ECO:0000313" key="5">
    <source>
        <dbReference type="EMBL" id="KAG5536563.1"/>
    </source>
</evidence>
<dbReference type="AlphaFoldDB" id="A0AAV6J9G2"/>
<feature type="domain" description="Helitron helicase-like" evidence="4">
    <location>
        <begin position="120"/>
        <end position="301"/>
    </location>
</feature>
<dbReference type="EMBL" id="JACTNZ010000008">
    <property type="protein sequence ID" value="KAG5536563.1"/>
    <property type="molecule type" value="Genomic_DNA"/>
</dbReference>
<evidence type="ECO:0000256" key="2">
    <source>
        <dbReference type="SAM" id="SignalP"/>
    </source>
</evidence>
<reference evidence="5" key="1">
    <citation type="submission" date="2020-08" db="EMBL/GenBank/DDBJ databases">
        <title>Plant Genome Project.</title>
        <authorList>
            <person name="Zhang R.-G."/>
        </authorList>
    </citation>
    <scope>NUCLEOTIDE SEQUENCE</scope>
    <source>
        <strain evidence="5">WSP0</strain>
        <tissue evidence="5">Leaf</tissue>
    </source>
</reference>
<comment type="caution">
    <text evidence="5">The sequence shown here is derived from an EMBL/GenBank/DDBJ whole genome shotgun (WGS) entry which is preliminary data.</text>
</comment>
<sequence>MEILSLCCIFAFLLRFYALIDGDLSAILIGALSDIPIGGEVSLYPIAIPPQLQHLYSGYGPDSSHFLQYINPYNGIFSFTSMGVHLDPLYAKRVNGIYTFRAQVHATKQHKTPMVSAREFYAYQFQIRPTTTSILLQSGRLLQQFAVDMYVKIETSRLDYFRNRQHEIRADLYQGIVDCVNNGESHGLKVGTRVVLPATFTGGPRDMRKRYLDAMTLVKRYGKPDLFLTMTCNPNWPEIKAELKRHEEVQNRPDLVSRIFRSKFEYLCKEVIKKELFGPVAAYTFVTEFQKRGLPHVHMLIILKGAYKISTAQQIDSFISAEIPDKYQQPHLYAMVLKHMLHGPYGELNKQNACMENNKCKNHYPKNYCEETMICPDGYPIYRRRPNGEEATIRGHKLDNRWVVPYNPILLAMFDCHINVEVYSTIKAVTYLYKYIYKGYDKIIYRLATANETEGIDEIKQFQDARWISPPEAMWRIYRLPLYEMRPAVITLQLHLEDCQPINFNDSTNLQNIAGNAFMQRTMLTQFFWMNANNKKARQKKLLYQNFPEGYVWDSQTRTWHERQQKEVIGRIATANPKEQERYYLRLLLTHIPAPTSYAYLRTVHGVTYNSFNDAAIAHGLLETDDSNEKCMEEACVYQMPISLRQLFCTILIYCTPADPTELLFQFEDDMTEDYTSLQKLTKEDARQQLLHAINSELQSMGKNLRDFQLSHLVNSAIDNQSICREVHDEMDLPISEQDLQSPALLNAEQQIVYDEILDAIFSNKSKCFFIDGPGGTGKTLLYRAILAQVRSQRKIALATASSGVAASILPNGVPLIPASKFRSPNRQSSAAK</sequence>
<dbReference type="PANTHER" id="PTHR10492:SF94">
    <property type="entry name" value="ATP-DEPENDENT DNA HELICASE"/>
    <property type="match status" value="1"/>
</dbReference>
<dbReference type="GO" id="GO:0000723">
    <property type="term" value="P:telomere maintenance"/>
    <property type="evidence" value="ECO:0007669"/>
    <property type="project" value="InterPro"/>
</dbReference>
<keyword evidence="2" id="KW-0732">Signal</keyword>
<proteinExistence type="inferred from homology"/>
<dbReference type="Pfam" id="PF05970">
    <property type="entry name" value="PIF1"/>
    <property type="match status" value="1"/>
</dbReference>
<keyword evidence="1" id="KW-0067">ATP-binding</keyword>
<keyword evidence="1" id="KW-0233">DNA recombination</keyword>
<keyword evidence="1" id="KW-0347">Helicase</keyword>
<feature type="signal peptide" evidence="2">
    <location>
        <begin position="1"/>
        <end position="22"/>
    </location>
</feature>
<dbReference type="InterPro" id="IPR027417">
    <property type="entry name" value="P-loop_NTPase"/>
</dbReference>
<dbReference type="GO" id="GO:0005524">
    <property type="term" value="F:ATP binding"/>
    <property type="evidence" value="ECO:0007669"/>
    <property type="project" value="UniProtKB-KW"/>
</dbReference>
<comment type="similarity">
    <text evidence="1">Belongs to the helicase family.</text>
</comment>
<keyword evidence="1" id="KW-0378">Hydrolase</keyword>
<gene>
    <name evidence="5" type="ORF">RHGRI_024100</name>
</gene>
<protein>
    <recommendedName>
        <fullName evidence="1">ATP-dependent DNA helicase</fullName>
        <ecNumber evidence="1">5.6.2.3</ecNumber>
    </recommendedName>
</protein>
<name>A0AAV6J9G2_9ERIC</name>
<dbReference type="Gene3D" id="3.40.50.300">
    <property type="entry name" value="P-loop containing nucleotide triphosphate hydrolases"/>
    <property type="match status" value="1"/>
</dbReference>
<dbReference type="GO" id="GO:0043139">
    <property type="term" value="F:5'-3' DNA helicase activity"/>
    <property type="evidence" value="ECO:0007669"/>
    <property type="project" value="UniProtKB-EC"/>
</dbReference>
<comment type="cofactor">
    <cofactor evidence="1">
        <name>Mg(2+)</name>
        <dbReference type="ChEBI" id="CHEBI:18420"/>
    </cofactor>
</comment>
<organism evidence="5 6">
    <name type="scientific">Rhododendron griersonianum</name>
    <dbReference type="NCBI Taxonomy" id="479676"/>
    <lineage>
        <taxon>Eukaryota</taxon>
        <taxon>Viridiplantae</taxon>
        <taxon>Streptophyta</taxon>
        <taxon>Embryophyta</taxon>
        <taxon>Tracheophyta</taxon>
        <taxon>Spermatophyta</taxon>
        <taxon>Magnoliopsida</taxon>
        <taxon>eudicotyledons</taxon>
        <taxon>Gunneridae</taxon>
        <taxon>Pentapetalae</taxon>
        <taxon>asterids</taxon>
        <taxon>Ericales</taxon>
        <taxon>Ericaceae</taxon>
        <taxon>Ericoideae</taxon>
        <taxon>Rhodoreae</taxon>
        <taxon>Rhododendron</taxon>
    </lineage>
</organism>
<keyword evidence="1" id="KW-0234">DNA repair</keyword>
<dbReference type="InterPro" id="IPR010285">
    <property type="entry name" value="DNA_helicase_pif1-like_DEAD"/>
</dbReference>
<dbReference type="GO" id="GO:0006281">
    <property type="term" value="P:DNA repair"/>
    <property type="evidence" value="ECO:0007669"/>
    <property type="project" value="UniProtKB-KW"/>
</dbReference>
<dbReference type="InterPro" id="IPR025476">
    <property type="entry name" value="Helitron_helicase-like"/>
</dbReference>
<dbReference type="GO" id="GO:0006310">
    <property type="term" value="P:DNA recombination"/>
    <property type="evidence" value="ECO:0007669"/>
    <property type="project" value="UniProtKB-KW"/>
</dbReference>
<evidence type="ECO:0000256" key="1">
    <source>
        <dbReference type="RuleBase" id="RU363044"/>
    </source>
</evidence>
<dbReference type="SUPFAM" id="SSF52540">
    <property type="entry name" value="P-loop containing nucleoside triphosphate hydrolases"/>
    <property type="match status" value="1"/>
</dbReference>
<feature type="domain" description="DNA helicase Pif1-like DEAD-box helicase" evidence="3">
    <location>
        <begin position="746"/>
        <end position="825"/>
    </location>
</feature>
<keyword evidence="1" id="KW-0227">DNA damage</keyword>
<dbReference type="PANTHER" id="PTHR10492">
    <property type="match status" value="1"/>
</dbReference>
<dbReference type="Pfam" id="PF14214">
    <property type="entry name" value="Helitron_like_N"/>
    <property type="match status" value="1"/>
</dbReference>
<evidence type="ECO:0000313" key="6">
    <source>
        <dbReference type="Proteomes" id="UP000823749"/>
    </source>
</evidence>
<dbReference type="GO" id="GO:0016787">
    <property type="term" value="F:hydrolase activity"/>
    <property type="evidence" value="ECO:0007669"/>
    <property type="project" value="UniProtKB-KW"/>
</dbReference>
<feature type="chain" id="PRO_5043663894" description="ATP-dependent DNA helicase" evidence="2">
    <location>
        <begin position="23"/>
        <end position="833"/>
    </location>
</feature>
<comment type="catalytic activity">
    <reaction evidence="1">
        <text>ATP + H2O = ADP + phosphate + H(+)</text>
        <dbReference type="Rhea" id="RHEA:13065"/>
        <dbReference type="ChEBI" id="CHEBI:15377"/>
        <dbReference type="ChEBI" id="CHEBI:15378"/>
        <dbReference type="ChEBI" id="CHEBI:30616"/>
        <dbReference type="ChEBI" id="CHEBI:43474"/>
        <dbReference type="ChEBI" id="CHEBI:456216"/>
        <dbReference type="EC" id="5.6.2.3"/>
    </reaction>
</comment>
<dbReference type="Proteomes" id="UP000823749">
    <property type="component" value="Chromosome 8"/>
</dbReference>